<evidence type="ECO:0000313" key="3">
    <source>
        <dbReference type="EMBL" id="MEN7551987.1"/>
    </source>
</evidence>
<feature type="domain" description="Glycosyltransferase subfamily 4-like N-terminal" evidence="2">
    <location>
        <begin position="14"/>
        <end position="149"/>
    </location>
</feature>
<protein>
    <submittedName>
        <fullName evidence="3">Glycosyltransferase</fullName>
        <ecNumber evidence="3">2.4.-.-</ecNumber>
    </submittedName>
</protein>
<dbReference type="PANTHER" id="PTHR45947">
    <property type="entry name" value="SULFOQUINOVOSYL TRANSFERASE SQD2"/>
    <property type="match status" value="1"/>
</dbReference>
<dbReference type="Proteomes" id="UP001403385">
    <property type="component" value="Unassembled WGS sequence"/>
</dbReference>
<sequence length="378" mass="43169">MKVLQFGRYYPPNVGGIETVMKDITEGLNNVGVQCDVLCSNDKYSYKVDEISNYLVFRTKTLGSFLSTSLTPQLILKLKEICNHYDIIHLHYPDPIATLALYLVNPSQKIIVHWHSDIIRQKLALKFFEPLQNWLLKRVDKIIATTPNYIVGSKYLRSVRNKTIAVPIGIDTNILKPEMPGVNKIRQKFKGRKIVFSLGRLRYYKGFEYLIKAAQYLDDSFIILIGGDGELKIKLQEYIKSLHLEHKVKMLGKIPDQELANYYKASDVYCMSSIARSEAFGVVLIEAMSLAKPIVATNIDGSGVSWVNSDSETGYNVEPKNPRALAKAIKIIANNPKLKAKFSTNAENRFHNYFTREQMIENIHNIYTEVLHEEEVFV</sequence>
<dbReference type="Pfam" id="PF13439">
    <property type="entry name" value="Glyco_transf_4"/>
    <property type="match status" value="1"/>
</dbReference>
<keyword evidence="3" id="KW-0328">Glycosyltransferase</keyword>
<dbReference type="AlphaFoldDB" id="A0AAW9S6U0"/>
<dbReference type="InterPro" id="IPR001296">
    <property type="entry name" value="Glyco_trans_1"/>
</dbReference>
<dbReference type="InterPro" id="IPR028098">
    <property type="entry name" value="Glyco_trans_4-like_N"/>
</dbReference>
<dbReference type="EMBL" id="JBDKWZ010000035">
    <property type="protein sequence ID" value="MEN7551987.1"/>
    <property type="molecule type" value="Genomic_DNA"/>
</dbReference>
<dbReference type="RefSeq" id="WP_346824764.1">
    <property type="nucleotide sequence ID" value="NZ_JBDKWZ010000035.1"/>
</dbReference>
<organism evidence="3 4">
    <name type="scientific">Rapidithrix thailandica</name>
    <dbReference type="NCBI Taxonomy" id="413964"/>
    <lineage>
        <taxon>Bacteria</taxon>
        <taxon>Pseudomonadati</taxon>
        <taxon>Bacteroidota</taxon>
        <taxon>Cytophagia</taxon>
        <taxon>Cytophagales</taxon>
        <taxon>Flammeovirgaceae</taxon>
        <taxon>Rapidithrix</taxon>
    </lineage>
</organism>
<dbReference type="SUPFAM" id="SSF53756">
    <property type="entry name" value="UDP-Glycosyltransferase/glycogen phosphorylase"/>
    <property type="match status" value="1"/>
</dbReference>
<feature type="domain" description="Glycosyl transferase family 1" evidence="1">
    <location>
        <begin position="186"/>
        <end position="349"/>
    </location>
</feature>
<dbReference type="GO" id="GO:0016757">
    <property type="term" value="F:glycosyltransferase activity"/>
    <property type="evidence" value="ECO:0007669"/>
    <property type="project" value="UniProtKB-KW"/>
</dbReference>
<dbReference type="EC" id="2.4.-.-" evidence="3"/>
<accession>A0AAW9S6U0</accession>
<evidence type="ECO:0000313" key="4">
    <source>
        <dbReference type="Proteomes" id="UP001403385"/>
    </source>
</evidence>
<evidence type="ECO:0000259" key="1">
    <source>
        <dbReference type="Pfam" id="PF00534"/>
    </source>
</evidence>
<dbReference type="Pfam" id="PF00534">
    <property type="entry name" value="Glycos_transf_1"/>
    <property type="match status" value="1"/>
</dbReference>
<reference evidence="3 4" key="1">
    <citation type="submission" date="2024-04" db="EMBL/GenBank/DDBJ databases">
        <title>Novel genus in family Flammeovirgaceae.</title>
        <authorList>
            <person name="Nguyen T.H."/>
            <person name="Vuong T.Q."/>
            <person name="Le H."/>
            <person name="Kim S.-G."/>
        </authorList>
    </citation>
    <scope>NUCLEOTIDE SEQUENCE [LARGE SCALE GENOMIC DNA]</scope>
    <source>
        <strain evidence="3 4">JCM 23209</strain>
    </source>
</reference>
<dbReference type="Gene3D" id="3.40.50.2000">
    <property type="entry name" value="Glycogen Phosphorylase B"/>
    <property type="match status" value="2"/>
</dbReference>
<comment type="caution">
    <text evidence="3">The sequence shown here is derived from an EMBL/GenBank/DDBJ whole genome shotgun (WGS) entry which is preliminary data.</text>
</comment>
<keyword evidence="4" id="KW-1185">Reference proteome</keyword>
<proteinExistence type="predicted"/>
<name>A0AAW9S6U0_9BACT</name>
<dbReference type="InterPro" id="IPR050194">
    <property type="entry name" value="Glycosyltransferase_grp1"/>
</dbReference>
<evidence type="ECO:0000259" key="2">
    <source>
        <dbReference type="Pfam" id="PF13439"/>
    </source>
</evidence>
<keyword evidence="3" id="KW-0808">Transferase</keyword>
<dbReference type="PANTHER" id="PTHR45947:SF3">
    <property type="entry name" value="SULFOQUINOVOSYL TRANSFERASE SQD2"/>
    <property type="match status" value="1"/>
</dbReference>
<gene>
    <name evidence="3" type="ORF">AAG747_28995</name>
</gene>